<accession>A0AAN6XSV4</accession>
<dbReference type="Proteomes" id="UP001301769">
    <property type="component" value="Unassembled WGS sequence"/>
</dbReference>
<proteinExistence type="predicted"/>
<evidence type="ECO:0000313" key="1">
    <source>
        <dbReference type="EMBL" id="KAK4205980.1"/>
    </source>
</evidence>
<gene>
    <name evidence="1" type="ORF">QBC37DRAFT_301708</name>
</gene>
<evidence type="ECO:0000313" key="2">
    <source>
        <dbReference type="Proteomes" id="UP001301769"/>
    </source>
</evidence>
<feature type="non-terminal residue" evidence="1">
    <location>
        <position position="1"/>
    </location>
</feature>
<reference evidence="1" key="1">
    <citation type="journal article" date="2023" name="Mol. Phylogenet. Evol.">
        <title>Genome-scale phylogeny and comparative genomics of the fungal order Sordariales.</title>
        <authorList>
            <person name="Hensen N."/>
            <person name="Bonometti L."/>
            <person name="Westerberg I."/>
            <person name="Brannstrom I.O."/>
            <person name="Guillou S."/>
            <person name="Cros-Aarteil S."/>
            <person name="Calhoun S."/>
            <person name="Haridas S."/>
            <person name="Kuo A."/>
            <person name="Mondo S."/>
            <person name="Pangilinan J."/>
            <person name="Riley R."/>
            <person name="LaButti K."/>
            <person name="Andreopoulos B."/>
            <person name="Lipzen A."/>
            <person name="Chen C."/>
            <person name="Yan M."/>
            <person name="Daum C."/>
            <person name="Ng V."/>
            <person name="Clum A."/>
            <person name="Steindorff A."/>
            <person name="Ohm R.A."/>
            <person name="Martin F."/>
            <person name="Silar P."/>
            <person name="Natvig D.O."/>
            <person name="Lalanne C."/>
            <person name="Gautier V."/>
            <person name="Ament-Velasquez S.L."/>
            <person name="Kruys A."/>
            <person name="Hutchinson M.I."/>
            <person name="Powell A.J."/>
            <person name="Barry K."/>
            <person name="Miller A.N."/>
            <person name="Grigoriev I.V."/>
            <person name="Debuchy R."/>
            <person name="Gladieux P."/>
            <person name="Hiltunen Thoren M."/>
            <person name="Johannesson H."/>
        </authorList>
    </citation>
    <scope>NUCLEOTIDE SEQUENCE</scope>
    <source>
        <strain evidence="1">PSN293</strain>
    </source>
</reference>
<keyword evidence="2" id="KW-1185">Reference proteome</keyword>
<dbReference type="AlphaFoldDB" id="A0AAN6XSV4"/>
<reference evidence="1" key="2">
    <citation type="submission" date="2023-05" db="EMBL/GenBank/DDBJ databases">
        <authorList>
            <consortium name="Lawrence Berkeley National Laboratory"/>
            <person name="Steindorff A."/>
            <person name="Hensen N."/>
            <person name="Bonometti L."/>
            <person name="Westerberg I."/>
            <person name="Brannstrom I.O."/>
            <person name="Guillou S."/>
            <person name="Cros-Aarteil S."/>
            <person name="Calhoun S."/>
            <person name="Haridas S."/>
            <person name="Kuo A."/>
            <person name="Mondo S."/>
            <person name="Pangilinan J."/>
            <person name="Riley R."/>
            <person name="Labutti K."/>
            <person name="Andreopoulos B."/>
            <person name="Lipzen A."/>
            <person name="Chen C."/>
            <person name="Yanf M."/>
            <person name="Daum C."/>
            <person name="Ng V."/>
            <person name="Clum A."/>
            <person name="Ohm R."/>
            <person name="Martin F."/>
            <person name="Silar P."/>
            <person name="Natvig D."/>
            <person name="Lalanne C."/>
            <person name="Gautier V."/>
            <person name="Ament-Velasquez S.L."/>
            <person name="Kruys A."/>
            <person name="Hutchinson M.I."/>
            <person name="Powell A.J."/>
            <person name="Barry K."/>
            <person name="Miller A.N."/>
            <person name="Grigoriev I.V."/>
            <person name="Debuchy R."/>
            <person name="Gladieux P."/>
            <person name="Thoren M.H."/>
            <person name="Johannesson H."/>
        </authorList>
    </citation>
    <scope>NUCLEOTIDE SEQUENCE</scope>
    <source>
        <strain evidence="1">PSN293</strain>
    </source>
</reference>
<sequence length="117" mass="13141">FDGSRREYRNWRLEMEGKLSSDGQLLGAHADQFTYIYSRLGDTPQSMSAALYESGGPSGLYDPSAFLRYLTSTYEDPNVAQHALDNLDSMSPPAEILCTYDASHLKHLNRECCHEST</sequence>
<dbReference type="EMBL" id="MU858570">
    <property type="protein sequence ID" value="KAK4205980.1"/>
    <property type="molecule type" value="Genomic_DNA"/>
</dbReference>
<name>A0AAN6XSV4_9PEZI</name>
<protein>
    <submittedName>
        <fullName evidence="1">Uncharacterized protein</fullName>
    </submittedName>
</protein>
<organism evidence="1 2">
    <name type="scientific">Rhypophila decipiens</name>
    <dbReference type="NCBI Taxonomy" id="261697"/>
    <lineage>
        <taxon>Eukaryota</taxon>
        <taxon>Fungi</taxon>
        <taxon>Dikarya</taxon>
        <taxon>Ascomycota</taxon>
        <taxon>Pezizomycotina</taxon>
        <taxon>Sordariomycetes</taxon>
        <taxon>Sordariomycetidae</taxon>
        <taxon>Sordariales</taxon>
        <taxon>Naviculisporaceae</taxon>
        <taxon>Rhypophila</taxon>
    </lineage>
</organism>
<comment type="caution">
    <text evidence="1">The sequence shown here is derived from an EMBL/GenBank/DDBJ whole genome shotgun (WGS) entry which is preliminary data.</text>
</comment>